<keyword evidence="1" id="KW-0812">Transmembrane</keyword>
<comment type="caution">
    <text evidence="2">The sequence shown here is derived from an EMBL/GenBank/DDBJ whole genome shotgun (WGS) entry which is preliminary data.</text>
</comment>
<keyword evidence="1" id="KW-1133">Transmembrane helix</keyword>
<reference evidence="2 3" key="1">
    <citation type="submission" date="2024-09" db="EMBL/GenBank/DDBJ databases">
        <title>Laminarin stimulates single cell rates of sulfate reduction while oxygen inhibits transcriptomic activity in coastal marine sediment.</title>
        <authorList>
            <person name="Lindsay M."/>
            <person name="Orcutt B."/>
            <person name="Emerson D."/>
            <person name="Stepanauskas R."/>
            <person name="D'Angelo T."/>
        </authorList>
    </citation>
    <scope>NUCLEOTIDE SEQUENCE [LARGE SCALE GENOMIC DNA]</scope>
    <source>
        <strain evidence="2">SAG AM-311-K15</strain>
    </source>
</reference>
<feature type="transmembrane region" description="Helical" evidence="1">
    <location>
        <begin position="153"/>
        <end position="172"/>
    </location>
</feature>
<gene>
    <name evidence="2" type="ORF">ACFL27_23675</name>
</gene>
<organism evidence="2 3">
    <name type="scientific">candidate division CSSED10-310 bacterium</name>
    <dbReference type="NCBI Taxonomy" id="2855610"/>
    <lineage>
        <taxon>Bacteria</taxon>
        <taxon>Bacteria division CSSED10-310</taxon>
    </lineage>
</organism>
<accession>A0ABV6Z437</accession>
<dbReference type="EMBL" id="JBHPBY010000446">
    <property type="protein sequence ID" value="MFC1853209.1"/>
    <property type="molecule type" value="Genomic_DNA"/>
</dbReference>
<name>A0ABV6Z437_UNCC1</name>
<protein>
    <recommendedName>
        <fullName evidence="4">Peptidase C-terminal archaeal/bacterial domain-containing protein</fullName>
    </recommendedName>
</protein>
<evidence type="ECO:0008006" key="4">
    <source>
        <dbReference type="Google" id="ProtNLM"/>
    </source>
</evidence>
<evidence type="ECO:0000313" key="2">
    <source>
        <dbReference type="EMBL" id="MFC1853209.1"/>
    </source>
</evidence>
<proteinExistence type="predicted"/>
<evidence type="ECO:0000313" key="3">
    <source>
        <dbReference type="Proteomes" id="UP001594351"/>
    </source>
</evidence>
<evidence type="ECO:0000256" key="1">
    <source>
        <dbReference type="SAM" id="Phobius"/>
    </source>
</evidence>
<dbReference type="Proteomes" id="UP001594351">
    <property type="component" value="Unassembled WGS sequence"/>
</dbReference>
<keyword evidence="1" id="KW-0472">Membrane</keyword>
<feature type="non-terminal residue" evidence="2">
    <location>
        <position position="1"/>
    </location>
</feature>
<keyword evidence="3" id="KW-1185">Reference proteome</keyword>
<sequence>NLNTVGCYIYADSTPPTVEPGTISNPIIIPGFPFIDTNTTRTSHGTDEFNYYNCASAVNESGREISYQFTIVESGTLSVVVDCDGQVDIDIHLLTALDEDSCLIRDHTDFTYWLDVGTYYLTCDTYVSSGTELMGDYTLTCTFEPDVSPVPTLSYAGLVVLCGFLSLFVVGARRRFPQ</sequence>